<protein>
    <submittedName>
        <fullName evidence="3">IRS-type PTB domain-containing protein</fullName>
    </submittedName>
</protein>
<evidence type="ECO:0000313" key="3">
    <source>
        <dbReference type="WBParaSite" id="L893_g11631.t1"/>
    </source>
</evidence>
<dbReference type="AlphaFoldDB" id="A0A1I7Y0Z2"/>
<proteinExistence type="predicted"/>
<dbReference type="Proteomes" id="UP000095287">
    <property type="component" value="Unplaced"/>
</dbReference>
<organism evidence="2 3">
    <name type="scientific">Steinernema glaseri</name>
    <dbReference type="NCBI Taxonomy" id="37863"/>
    <lineage>
        <taxon>Eukaryota</taxon>
        <taxon>Metazoa</taxon>
        <taxon>Ecdysozoa</taxon>
        <taxon>Nematoda</taxon>
        <taxon>Chromadorea</taxon>
        <taxon>Rhabditida</taxon>
        <taxon>Tylenchina</taxon>
        <taxon>Panagrolaimomorpha</taxon>
        <taxon>Strongyloidoidea</taxon>
        <taxon>Steinernematidae</taxon>
        <taxon>Steinernema</taxon>
    </lineage>
</organism>
<sequence>MSSYHSPRFVDNSDDIKTFTLDKYTRVMGGKDVISVSLNHSSCIAICFKVDESQMKSRRRLEIRISASRGILRLIHDLSTLEEFVLSSETVAVKSRDRRLVFVCQGEGSRAFRVRFTSIVEHQMFCDLAARFVTISDEGSRAFRVRFSSIVEHQMFCDLATRFVTISDESNSSSNRSSQFSSTQRSSQLSSTQRSLFSNSSGSQNSFPPTSVFDSPAPDKFVFSPRKNSERQFARSFSQQQRDMETFTRAEPPRENEFRKRAREPSPELEIVKCIDKPTSKRSMSLKERREEHRRNWKGPGLEFPPVREPSPPPEGSAHGFRAPRIGVLDDVPVQFSLPTETTQNRSALYRAFQYVQMDPSFEELLNVVRQLDEFGDLQRFREPL</sequence>
<name>A0A1I7Y0Z2_9BILA</name>
<evidence type="ECO:0000256" key="1">
    <source>
        <dbReference type="SAM" id="MobiDB-lite"/>
    </source>
</evidence>
<dbReference type="WBParaSite" id="L893_g11631.t1">
    <property type="protein sequence ID" value="L893_g11631.t1"/>
    <property type="gene ID" value="L893_g11631"/>
</dbReference>
<accession>A0A1I7Y0Z2</accession>
<keyword evidence="2" id="KW-1185">Reference proteome</keyword>
<feature type="compositionally biased region" description="Basic and acidic residues" evidence="1">
    <location>
        <begin position="242"/>
        <end position="266"/>
    </location>
</feature>
<evidence type="ECO:0000313" key="2">
    <source>
        <dbReference type="Proteomes" id="UP000095287"/>
    </source>
</evidence>
<feature type="compositionally biased region" description="Low complexity" evidence="1">
    <location>
        <begin position="170"/>
        <end position="207"/>
    </location>
</feature>
<feature type="compositionally biased region" description="Basic and acidic residues" evidence="1">
    <location>
        <begin position="282"/>
        <end position="294"/>
    </location>
</feature>
<reference evidence="3" key="1">
    <citation type="submission" date="2016-11" db="UniProtKB">
        <authorList>
            <consortium name="WormBaseParasite"/>
        </authorList>
    </citation>
    <scope>IDENTIFICATION</scope>
</reference>
<feature type="region of interest" description="Disordered" evidence="1">
    <location>
        <begin position="169"/>
        <end position="266"/>
    </location>
</feature>
<feature type="region of interest" description="Disordered" evidence="1">
    <location>
        <begin position="282"/>
        <end position="319"/>
    </location>
</feature>